<evidence type="ECO:0000259" key="6">
    <source>
        <dbReference type="Pfam" id="PF00303"/>
    </source>
</evidence>
<accession>A0ABY8CD90</accession>
<dbReference type="InterPro" id="IPR000398">
    <property type="entry name" value="Thymidylate_synthase"/>
</dbReference>
<feature type="domain" description="Thymidylate synthase/dCMP hydroxymethylase" evidence="6">
    <location>
        <begin position="2"/>
        <end position="341"/>
    </location>
</feature>
<organism evidence="7 8">
    <name type="scientific">Candidatus Nanohalococcus occultus</name>
    <dbReference type="NCBI Taxonomy" id="2978047"/>
    <lineage>
        <taxon>Archaea</taxon>
        <taxon>Candidatus Nanohalarchaeota</taxon>
        <taxon>Candidatus Nanohalarchaeota incertae sedis</taxon>
        <taxon>Candidatus Nanohalococcus</taxon>
    </lineage>
</organism>
<gene>
    <name evidence="7" type="primary">thyA</name>
    <name evidence="7" type="ORF">SVXNc_0152</name>
</gene>
<dbReference type="RefSeq" id="WP_347722056.1">
    <property type="nucleotide sequence ID" value="NZ_CP104395.1"/>
</dbReference>
<feature type="region of interest" description="Disordered" evidence="5">
    <location>
        <begin position="278"/>
        <end position="313"/>
    </location>
</feature>
<dbReference type="PRINTS" id="PR00108">
    <property type="entry name" value="THYMDSNTHASE"/>
</dbReference>
<sequence>MEQYQQLVETVLENANYRPNRTDSDTLSTFSQFHKIDLSKGFPLLTTKDMSGYRWNSLIHELLWYFSGEHHIQNLKEHTKIWNAWADEDDNLETAYGRFWRRYPVPDESKHLDGEAWADEETNWVNEEDGELTIDQIQYVIDTLNDDNPDRSPNSRRLVITPWHPANAEVSGLPPCHAMLVLNVQDGKLNAHLTQRSGDIALGIPFNIACYALITQIIAEQTGFKLGEFAHTIVDAHIYCGKGERGEWYSENIEELKQKVRDCEKPEEFLEVKEWIEENAPSEDEDEEGHDHVPGLLEQLSREPRQRPAMEIADKDLDELKYEDFKLKGYNPHEGLSFSVAE</sequence>
<evidence type="ECO:0000256" key="2">
    <source>
        <dbReference type="ARBA" id="ARBA00022603"/>
    </source>
</evidence>
<feature type="compositionally biased region" description="Basic and acidic residues" evidence="5">
    <location>
        <begin position="300"/>
        <end position="313"/>
    </location>
</feature>
<evidence type="ECO:0000256" key="3">
    <source>
        <dbReference type="ARBA" id="ARBA00022679"/>
    </source>
</evidence>
<keyword evidence="8" id="KW-1185">Reference proteome</keyword>
<dbReference type="GO" id="GO:0032259">
    <property type="term" value="P:methylation"/>
    <property type="evidence" value="ECO:0007669"/>
    <property type="project" value="UniProtKB-KW"/>
</dbReference>
<dbReference type="EC" id="2.1.1.45" evidence="1 4"/>
<evidence type="ECO:0000256" key="5">
    <source>
        <dbReference type="SAM" id="MobiDB-lite"/>
    </source>
</evidence>
<dbReference type="HAMAP" id="MF_00008">
    <property type="entry name" value="Thymidy_synth_bact"/>
    <property type="match status" value="1"/>
</dbReference>
<dbReference type="SUPFAM" id="SSF55831">
    <property type="entry name" value="Thymidylate synthase/dCMP hydroxymethylase"/>
    <property type="match status" value="2"/>
</dbReference>
<dbReference type="EMBL" id="CP104395">
    <property type="protein sequence ID" value="WEL19184.1"/>
    <property type="molecule type" value="Genomic_DNA"/>
</dbReference>
<dbReference type="CDD" id="cd00351">
    <property type="entry name" value="TS_Pyrimidine_HMase"/>
    <property type="match status" value="1"/>
</dbReference>
<dbReference type="GO" id="GO:0004799">
    <property type="term" value="F:thymidylate synthase activity"/>
    <property type="evidence" value="ECO:0007669"/>
    <property type="project" value="UniProtKB-EC"/>
</dbReference>
<dbReference type="InterPro" id="IPR023451">
    <property type="entry name" value="Thymidate_synth/dCMP_Mease_dom"/>
</dbReference>
<dbReference type="Proteomes" id="UP001218034">
    <property type="component" value="Chromosome"/>
</dbReference>
<dbReference type="GeneID" id="98290193"/>
<protein>
    <recommendedName>
        <fullName evidence="1 4">Thymidylate synthase</fullName>
        <ecNumber evidence="1 4">2.1.1.45</ecNumber>
    </recommendedName>
</protein>
<evidence type="ECO:0000313" key="7">
    <source>
        <dbReference type="EMBL" id="WEL19184.1"/>
    </source>
</evidence>
<keyword evidence="2 7" id="KW-0489">Methyltransferase</keyword>
<evidence type="ECO:0000256" key="4">
    <source>
        <dbReference type="NCBIfam" id="TIGR03284"/>
    </source>
</evidence>
<dbReference type="InterPro" id="IPR045097">
    <property type="entry name" value="Thymidate_synth/dCMP_Mease"/>
</dbReference>
<dbReference type="PANTHER" id="PTHR11548:SF1">
    <property type="entry name" value="THYMIDYLATE SYNTHASE 1"/>
    <property type="match status" value="1"/>
</dbReference>
<keyword evidence="3 7" id="KW-0808">Transferase</keyword>
<dbReference type="Pfam" id="PF00303">
    <property type="entry name" value="Thymidylat_synt"/>
    <property type="match status" value="1"/>
</dbReference>
<dbReference type="InterPro" id="IPR036926">
    <property type="entry name" value="Thymidate_synth/dCMP_Mease_sf"/>
</dbReference>
<reference evidence="7 8" key="1">
    <citation type="submission" date="2022-09" db="EMBL/GenBank/DDBJ databases">
        <title>Xylan utilization by haloarchaea-nanohaloarchaea associations.</title>
        <authorList>
            <person name="Yakimov M."/>
        </authorList>
    </citation>
    <scope>NUCLEOTIDE SEQUENCE [LARGE SCALE GENOMIC DNA]</scope>
    <source>
        <strain evidence="7 8">SVXNc</strain>
    </source>
</reference>
<evidence type="ECO:0000313" key="8">
    <source>
        <dbReference type="Proteomes" id="UP001218034"/>
    </source>
</evidence>
<dbReference type="Gene3D" id="3.30.572.10">
    <property type="entry name" value="Thymidylate synthase/dCMP hydroxymethylase domain"/>
    <property type="match status" value="2"/>
</dbReference>
<dbReference type="NCBIfam" id="TIGR03284">
    <property type="entry name" value="thym_sym"/>
    <property type="match status" value="1"/>
</dbReference>
<evidence type="ECO:0000256" key="1">
    <source>
        <dbReference type="ARBA" id="ARBA00011947"/>
    </source>
</evidence>
<dbReference type="PANTHER" id="PTHR11548">
    <property type="entry name" value="THYMIDYLATE SYNTHASE 1"/>
    <property type="match status" value="1"/>
</dbReference>
<proteinExistence type="inferred from homology"/>
<name>A0ABY8CD90_9ARCH</name>